<dbReference type="PANTHER" id="PTHR43289">
    <property type="entry name" value="MITOGEN-ACTIVATED PROTEIN KINASE KINASE KINASE 20-RELATED"/>
    <property type="match status" value="1"/>
</dbReference>
<gene>
    <name evidence="16" type="ORF">A5707_22505</name>
</gene>
<evidence type="ECO:0000256" key="11">
    <source>
        <dbReference type="ARBA" id="ARBA00023136"/>
    </source>
</evidence>
<dbReference type="GO" id="GO:0005886">
    <property type="term" value="C:plasma membrane"/>
    <property type="evidence" value="ECO:0007669"/>
    <property type="project" value="UniProtKB-SubCell"/>
</dbReference>
<dbReference type="Gene3D" id="3.30.200.20">
    <property type="entry name" value="Phosphorylase Kinase, domain 1"/>
    <property type="match status" value="1"/>
</dbReference>
<dbReference type="CDD" id="cd14014">
    <property type="entry name" value="STKc_PknB_like"/>
    <property type="match status" value="1"/>
</dbReference>
<evidence type="ECO:0000256" key="9">
    <source>
        <dbReference type="ARBA" id="ARBA00022840"/>
    </source>
</evidence>
<evidence type="ECO:0000256" key="2">
    <source>
        <dbReference type="ARBA" id="ARBA00012513"/>
    </source>
</evidence>
<dbReference type="EMBL" id="LZKJ01000116">
    <property type="protein sequence ID" value="OBI46025.1"/>
    <property type="molecule type" value="Genomic_DNA"/>
</dbReference>
<evidence type="ECO:0000256" key="4">
    <source>
        <dbReference type="ARBA" id="ARBA00022527"/>
    </source>
</evidence>
<feature type="region of interest" description="Disordered" evidence="14">
    <location>
        <begin position="339"/>
        <end position="362"/>
    </location>
</feature>
<dbReference type="GO" id="GO:0005524">
    <property type="term" value="F:ATP binding"/>
    <property type="evidence" value="ECO:0007669"/>
    <property type="project" value="UniProtKB-KW"/>
</dbReference>
<dbReference type="EC" id="2.7.11.1" evidence="2"/>
<comment type="catalytic activity">
    <reaction evidence="13">
        <text>L-seryl-[protein] + ATP = O-phospho-L-seryl-[protein] + ADP + H(+)</text>
        <dbReference type="Rhea" id="RHEA:17989"/>
        <dbReference type="Rhea" id="RHEA-COMP:9863"/>
        <dbReference type="Rhea" id="RHEA-COMP:11604"/>
        <dbReference type="ChEBI" id="CHEBI:15378"/>
        <dbReference type="ChEBI" id="CHEBI:29999"/>
        <dbReference type="ChEBI" id="CHEBI:30616"/>
        <dbReference type="ChEBI" id="CHEBI:83421"/>
        <dbReference type="ChEBI" id="CHEBI:456216"/>
        <dbReference type="EC" id="2.7.11.1"/>
    </reaction>
</comment>
<comment type="caution">
    <text evidence="16">The sequence shown here is derived from an EMBL/GenBank/DDBJ whole genome shotgun (WGS) entry which is preliminary data.</text>
</comment>
<evidence type="ECO:0000256" key="13">
    <source>
        <dbReference type="ARBA" id="ARBA00048679"/>
    </source>
</evidence>
<keyword evidence="6" id="KW-0812">Transmembrane</keyword>
<dbReference type="PROSITE" id="PS00108">
    <property type="entry name" value="PROTEIN_KINASE_ST"/>
    <property type="match status" value="1"/>
</dbReference>
<keyword evidence="7" id="KW-0547">Nucleotide-binding</keyword>
<feature type="domain" description="Protein kinase" evidence="15">
    <location>
        <begin position="1"/>
        <end position="252"/>
    </location>
</feature>
<evidence type="ECO:0000259" key="15">
    <source>
        <dbReference type="PROSITE" id="PS50011"/>
    </source>
</evidence>
<reference evidence="17" key="1">
    <citation type="submission" date="2016-06" db="EMBL/GenBank/DDBJ databases">
        <authorList>
            <person name="Sutton G."/>
            <person name="Brinkac L."/>
            <person name="Sanka R."/>
            <person name="Adams M."/>
            <person name="Lau E."/>
            <person name="Sam S."/>
            <person name="Sreng N."/>
            <person name="Him V."/>
            <person name="Kerleguer A."/>
            <person name="Cheng S."/>
        </authorList>
    </citation>
    <scope>NUCLEOTIDE SEQUENCE [LARGE SCALE GENOMIC DNA]</scope>
    <source>
        <strain evidence="17">E861</strain>
    </source>
</reference>
<evidence type="ECO:0000256" key="8">
    <source>
        <dbReference type="ARBA" id="ARBA00022777"/>
    </source>
</evidence>
<organism evidence="16 17">
    <name type="scientific">Mycobacterium kyorinense</name>
    <dbReference type="NCBI Taxonomy" id="487514"/>
    <lineage>
        <taxon>Bacteria</taxon>
        <taxon>Bacillati</taxon>
        <taxon>Actinomycetota</taxon>
        <taxon>Actinomycetes</taxon>
        <taxon>Mycobacteriales</taxon>
        <taxon>Mycobacteriaceae</taxon>
        <taxon>Mycobacterium</taxon>
    </lineage>
</organism>
<keyword evidence="8 16" id="KW-0418">Kinase</keyword>
<dbReference type="GO" id="GO:0004674">
    <property type="term" value="F:protein serine/threonine kinase activity"/>
    <property type="evidence" value="ECO:0007669"/>
    <property type="project" value="UniProtKB-KW"/>
</dbReference>
<dbReference type="InterPro" id="IPR038232">
    <property type="entry name" value="PknH-like_Extracell_sf"/>
</dbReference>
<comment type="subcellular location">
    <subcellularLocation>
        <location evidence="1">Cell membrane</location>
        <topology evidence="1">Single-pass membrane protein</topology>
    </subcellularLocation>
</comment>
<dbReference type="Pfam" id="PF00069">
    <property type="entry name" value="Pkinase"/>
    <property type="match status" value="1"/>
</dbReference>
<proteinExistence type="predicted"/>
<dbReference type="InterPro" id="IPR026954">
    <property type="entry name" value="PknH-like_Extracell"/>
</dbReference>
<keyword evidence="11" id="KW-0472">Membrane</keyword>
<keyword evidence="5" id="KW-0808">Transferase</keyword>
<accession>A0A1A2Z6X5</accession>
<comment type="catalytic activity">
    <reaction evidence="12">
        <text>L-threonyl-[protein] + ATP = O-phospho-L-threonyl-[protein] + ADP + H(+)</text>
        <dbReference type="Rhea" id="RHEA:46608"/>
        <dbReference type="Rhea" id="RHEA-COMP:11060"/>
        <dbReference type="Rhea" id="RHEA-COMP:11605"/>
        <dbReference type="ChEBI" id="CHEBI:15378"/>
        <dbReference type="ChEBI" id="CHEBI:30013"/>
        <dbReference type="ChEBI" id="CHEBI:30616"/>
        <dbReference type="ChEBI" id="CHEBI:61977"/>
        <dbReference type="ChEBI" id="CHEBI:456216"/>
        <dbReference type="EC" id="2.7.11.1"/>
    </reaction>
</comment>
<dbReference type="Gene3D" id="3.40.1000.70">
    <property type="entry name" value="PknH-like extracellular domain"/>
    <property type="match status" value="1"/>
</dbReference>
<dbReference type="InterPro" id="IPR008271">
    <property type="entry name" value="Ser/Thr_kinase_AS"/>
</dbReference>
<keyword evidence="3" id="KW-1003">Cell membrane</keyword>
<dbReference type="FunFam" id="1.10.510.10:FF:000021">
    <property type="entry name" value="Serine/threonine protein kinase"/>
    <property type="match status" value="1"/>
</dbReference>
<evidence type="ECO:0000256" key="6">
    <source>
        <dbReference type="ARBA" id="ARBA00022692"/>
    </source>
</evidence>
<evidence type="ECO:0000256" key="5">
    <source>
        <dbReference type="ARBA" id="ARBA00022679"/>
    </source>
</evidence>
<keyword evidence="4 16" id="KW-0723">Serine/threonine-protein kinase</keyword>
<protein>
    <recommendedName>
        <fullName evidence="2">non-specific serine/threonine protein kinase</fullName>
        <ecNumber evidence="2">2.7.11.1</ecNumber>
    </recommendedName>
</protein>
<evidence type="ECO:0000256" key="7">
    <source>
        <dbReference type="ARBA" id="ARBA00022741"/>
    </source>
</evidence>
<evidence type="ECO:0000256" key="12">
    <source>
        <dbReference type="ARBA" id="ARBA00047899"/>
    </source>
</evidence>
<keyword evidence="9" id="KW-0067">ATP-binding</keyword>
<evidence type="ECO:0000313" key="16">
    <source>
        <dbReference type="EMBL" id="OBI46025.1"/>
    </source>
</evidence>
<evidence type="ECO:0000256" key="10">
    <source>
        <dbReference type="ARBA" id="ARBA00022989"/>
    </source>
</evidence>
<evidence type="ECO:0000313" key="17">
    <source>
        <dbReference type="Proteomes" id="UP000093592"/>
    </source>
</evidence>
<dbReference type="SMART" id="SM00220">
    <property type="entry name" value="S_TKc"/>
    <property type="match status" value="1"/>
</dbReference>
<dbReference type="PROSITE" id="PS50011">
    <property type="entry name" value="PROTEIN_KINASE_DOM"/>
    <property type="match status" value="1"/>
</dbReference>
<keyword evidence="10" id="KW-1133">Transmembrane helix</keyword>
<dbReference type="AlphaFoldDB" id="A0A1A2Z6X5"/>
<evidence type="ECO:0000256" key="14">
    <source>
        <dbReference type="SAM" id="MobiDB-lite"/>
    </source>
</evidence>
<dbReference type="Pfam" id="PF14032">
    <property type="entry name" value="PknH_C"/>
    <property type="match status" value="1"/>
</dbReference>
<evidence type="ECO:0000256" key="3">
    <source>
        <dbReference type="ARBA" id="ARBA00022475"/>
    </source>
</evidence>
<dbReference type="SUPFAM" id="SSF56112">
    <property type="entry name" value="Protein kinase-like (PK-like)"/>
    <property type="match status" value="1"/>
</dbReference>
<dbReference type="InterPro" id="IPR000719">
    <property type="entry name" value="Prot_kinase_dom"/>
</dbReference>
<name>A0A1A2Z6X5_9MYCO</name>
<sequence length="568" mass="59429">MGAVYLAANPTLPRFDALKVLSPELSRDPDFRARFTREADVAAALQHPQIVSVYNRGHTDDGQLWIAMQFVDGTDADDALRAGTMTPQRAVHIITEVAKALDFAHQRHVVHRDVKPANFLLSGPVGVQEQVLLGDFGIARALDDVGLTATGSVMATIAYAAPEVLSTSRFDGRADIYSLGCTLFRLLTGKPPFSGRNGPAAVMLAHLQQPPPRVTDLVPGLPPALDYVIATAMAKDPGARFATASDLAHAAAAALRDPTLRLRAPMPAVPTTDVVSYPQMQGSDSAPWWQNEAPRTMGTPAAPPPAPQRRRRTVIGAGIGAAALVVATAVAVAVWPDAADSTPRGPAAQSNPTPALSSVPAPSFQSAATDIAPDQLRSILLTAAELPQSGGAPMALEQDTTGLADDAGTVAPADQQCLNAWAPAQQSVYHATRSAPNVVVTGAAIQTLRGLNQKPWQDGLVQAVVSFATENSANGFYVRQRGAVELCGGKTITVLPSGSPPQTWEFTHPVTTTGVYTVTATLHGENGTCQHGIMPRGNVMIDIRQCRAGGGADVAALVLATAAKVPHQ</sequence>
<dbReference type="GO" id="GO:0080090">
    <property type="term" value="P:regulation of primary metabolic process"/>
    <property type="evidence" value="ECO:0007669"/>
    <property type="project" value="UniProtKB-ARBA"/>
</dbReference>
<dbReference type="Proteomes" id="UP000093592">
    <property type="component" value="Unassembled WGS sequence"/>
</dbReference>
<dbReference type="PANTHER" id="PTHR43289:SF6">
    <property type="entry name" value="SERINE_THREONINE-PROTEIN KINASE NEKL-3"/>
    <property type="match status" value="1"/>
</dbReference>
<feature type="region of interest" description="Disordered" evidence="14">
    <location>
        <begin position="277"/>
        <end position="309"/>
    </location>
</feature>
<dbReference type="InterPro" id="IPR011009">
    <property type="entry name" value="Kinase-like_dom_sf"/>
</dbReference>
<evidence type="ECO:0000256" key="1">
    <source>
        <dbReference type="ARBA" id="ARBA00004162"/>
    </source>
</evidence>
<dbReference type="Gene3D" id="1.10.510.10">
    <property type="entry name" value="Transferase(Phosphotransferase) domain 1"/>
    <property type="match status" value="1"/>
</dbReference>